<dbReference type="InterPro" id="IPR017968">
    <property type="entry name" value="Acylphosphatase_CS"/>
</dbReference>
<dbReference type="Gene3D" id="3.30.70.100">
    <property type="match status" value="1"/>
</dbReference>
<evidence type="ECO:0000256" key="5">
    <source>
        <dbReference type="PROSITE-ProRule" id="PRU00520"/>
    </source>
</evidence>
<evidence type="ECO:0000256" key="3">
    <source>
        <dbReference type="ARBA" id="ARBA00015991"/>
    </source>
</evidence>
<evidence type="ECO:0000313" key="9">
    <source>
        <dbReference type="EMBL" id="ADJ27708.1"/>
    </source>
</evidence>
<protein>
    <recommendedName>
        <fullName evidence="3 5">Acylphosphatase</fullName>
        <ecNumber evidence="2 5">3.6.1.7</ecNumber>
    </recommendedName>
</protein>
<dbReference type="EMBL" id="CP002086">
    <property type="protein sequence ID" value="ADJ27708.1"/>
    <property type="molecule type" value="Genomic_DNA"/>
</dbReference>
<comment type="similarity">
    <text evidence="1 7">Belongs to the acylphosphatase family.</text>
</comment>
<keyword evidence="10" id="KW-1185">Reference proteome</keyword>
<reference evidence="9 10" key="1">
    <citation type="submission" date="2010-06" db="EMBL/GenBank/DDBJ databases">
        <title>Complete sequence of chromosome of Nitrosococcus watsoni C-113.</title>
        <authorList>
            <consortium name="US DOE Joint Genome Institute"/>
            <person name="Lucas S."/>
            <person name="Copeland A."/>
            <person name="Lapidus A."/>
            <person name="Cheng J.-F."/>
            <person name="Bruce D."/>
            <person name="Goodwin L."/>
            <person name="Pitluck S."/>
            <person name="Malfatti S.A."/>
            <person name="Chain P.S.G."/>
            <person name="Land M."/>
            <person name="Hauser L."/>
            <person name="Kyrpides N."/>
            <person name="Ivanova N."/>
            <person name="Cambell M.A."/>
            <person name="Heidelberg J.F."/>
            <person name="Klotz M.G."/>
            <person name="Woyke T."/>
        </authorList>
    </citation>
    <scope>NUCLEOTIDE SEQUENCE [LARGE SCALE GENOMIC DNA]</scope>
    <source>
        <strain evidence="9 10">C-113</strain>
    </source>
</reference>
<dbReference type="InterPro" id="IPR036046">
    <property type="entry name" value="Acylphosphatase-like_dom_sf"/>
</dbReference>
<dbReference type="eggNOG" id="COG1254">
    <property type="taxonomic scope" value="Bacteria"/>
</dbReference>
<proteinExistence type="inferred from homology"/>
<dbReference type="RefSeq" id="WP_013219813.1">
    <property type="nucleotide sequence ID" value="NC_014315.1"/>
</dbReference>
<evidence type="ECO:0000256" key="7">
    <source>
        <dbReference type="RuleBase" id="RU004168"/>
    </source>
</evidence>
<accession>D8KBU7</accession>
<dbReference type="KEGG" id="nwa:Nwat_0754"/>
<dbReference type="OrthoDB" id="5295388at2"/>
<dbReference type="Pfam" id="PF00708">
    <property type="entry name" value="Acylphosphatase"/>
    <property type="match status" value="1"/>
</dbReference>
<organism evidence="9 10">
    <name type="scientific">Nitrosococcus watsoni (strain C-113)</name>
    <dbReference type="NCBI Taxonomy" id="105559"/>
    <lineage>
        <taxon>Bacteria</taxon>
        <taxon>Pseudomonadati</taxon>
        <taxon>Pseudomonadota</taxon>
        <taxon>Gammaproteobacteria</taxon>
        <taxon>Chromatiales</taxon>
        <taxon>Chromatiaceae</taxon>
        <taxon>Nitrosococcus</taxon>
    </lineage>
</organism>
<dbReference type="EC" id="3.6.1.7" evidence="2 5"/>
<dbReference type="PROSITE" id="PS00150">
    <property type="entry name" value="ACYLPHOSPHATASE_1"/>
    <property type="match status" value="1"/>
</dbReference>
<dbReference type="HOGENOM" id="CLU_141932_3_2_6"/>
<evidence type="ECO:0000256" key="4">
    <source>
        <dbReference type="ARBA" id="ARBA00047645"/>
    </source>
</evidence>
<dbReference type="GO" id="GO:0003998">
    <property type="term" value="F:acylphosphatase activity"/>
    <property type="evidence" value="ECO:0007669"/>
    <property type="project" value="UniProtKB-EC"/>
</dbReference>
<dbReference type="PANTHER" id="PTHR47268">
    <property type="entry name" value="ACYLPHOSPHATASE"/>
    <property type="match status" value="1"/>
</dbReference>
<gene>
    <name evidence="9" type="ordered locus">Nwat_0754</name>
</gene>
<feature type="active site" evidence="5">
    <location>
        <position position="38"/>
    </location>
</feature>
<dbReference type="InterPro" id="IPR001792">
    <property type="entry name" value="Acylphosphatase-like_dom"/>
</dbReference>
<dbReference type="PROSITE" id="PS51160">
    <property type="entry name" value="ACYLPHOSPHATASE_3"/>
    <property type="match status" value="1"/>
</dbReference>
<keyword evidence="5 6" id="KW-0378">Hydrolase</keyword>
<feature type="active site" evidence="5">
    <location>
        <position position="20"/>
    </location>
</feature>
<evidence type="ECO:0000256" key="6">
    <source>
        <dbReference type="RuleBase" id="RU000553"/>
    </source>
</evidence>
<feature type="domain" description="Acylphosphatase-like" evidence="8">
    <location>
        <begin position="5"/>
        <end position="90"/>
    </location>
</feature>
<name>D8KBU7_NITWC</name>
<dbReference type="PROSITE" id="PS00151">
    <property type="entry name" value="ACYLPHOSPHATASE_2"/>
    <property type="match status" value="1"/>
</dbReference>
<dbReference type="SUPFAM" id="SSF54975">
    <property type="entry name" value="Acylphosphatase/BLUF domain-like"/>
    <property type="match status" value="1"/>
</dbReference>
<evidence type="ECO:0000259" key="8">
    <source>
        <dbReference type="PROSITE" id="PS51160"/>
    </source>
</evidence>
<sequence length="90" mass="9920">MVVACVRCLIAGRVQGVGFRASTREKAMELGVRGWVRNLPDGRVEALLQGEVGAVGALKEWLWQGPPLAQVTDVQSEMVEIPEIQMFEVR</sequence>
<evidence type="ECO:0000256" key="2">
    <source>
        <dbReference type="ARBA" id="ARBA00012150"/>
    </source>
</evidence>
<evidence type="ECO:0000313" key="10">
    <source>
        <dbReference type="Proteomes" id="UP000000393"/>
    </source>
</evidence>
<dbReference type="PANTHER" id="PTHR47268:SF4">
    <property type="entry name" value="ACYLPHOSPHATASE"/>
    <property type="match status" value="1"/>
</dbReference>
<dbReference type="PRINTS" id="PR00112">
    <property type="entry name" value="ACYLPHPHTASE"/>
</dbReference>
<dbReference type="Proteomes" id="UP000000393">
    <property type="component" value="Chromosome"/>
</dbReference>
<dbReference type="AlphaFoldDB" id="D8KBU7"/>
<evidence type="ECO:0000256" key="1">
    <source>
        <dbReference type="ARBA" id="ARBA00005614"/>
    </source>
</evidence>
<dbReference type="STRING" id="105559.Nwat_0754"/>
<dbReference type="InterPro" id="IPR020456">
    <property type="entry name" value="Acylphosphatase"/>
</dbReference>
<comment type="catalytic activity">
    <reaction evidence="4 5 6">
        <text>an acyl phosphate + H2O = a carboxylate + phosphate + H(+)</text>
        <dbReference type="Rhea" id="RHEA:14965"/>
        <dbReference type="ChEBI" id="CHEBI:15377"/>
        <dbReference type="ChEBI" id="CHEBI:15378"/>
        <dbReference type="ChEBI" id="CHEBI:29067"/>
        <dbReference type="ChEBI" id="CHEBI:43474"/>
        <dbReference type="ChEBI" id="CHEBI:59918"/>
        <dbReference type="EC" id="3.6.1.7"/>
    </reaction>
</comment>